<evidence type="ECO:0000313" key="2">
    <source>
        <dbReference type="EMBL" id="KAG9991652.1"/>
    </source>
</evidence>
<comment type="caution">
    <text evidence="2">The sequence shown here is derived from an EMBL/GenBank/DDBJ whole genome shotgun (WGS) entry which is preliminary data.</text>
</comment>
<reference evidence="2" key="2">
    <citation type="submission" date="2021-08" db="EMBL/GenBank/DDBJ databases">
        <authorList>
            <person name="Gostincar C."/>
            <person name="Sun X."/>
            <person name="Song Z."/>
            <person name="Gunde-Cimerman N."/>
        </authorList>
    </citation>
    <scope>NUCLEOTIDE SEQUENCE</scope>
    <source>
        <strain evidence="2">EXF-9298</strain>
    </source>
</reference>
<keyword evidence="3" id="KW-1185">Reference proteome</keyword>
<name>A0A9P8G722_AURME</name>
<evidence type="ECO:0000313" key="3">
    <source>
        <dbReference type="Proteomes" id="UP000729357"/>
    </source>
</evidence>
<feature type="non-terminal residue" evidence="2">
    <location>
        <position position="173"/>
    </location>
</feature>
<keyword evidence="1" id="KW-1133">Transmembrane helix</keyword>
<gene>
    <name evidence="2" type="ORF">KCU98_g195</name>
</gene>
<keyword evidence="1" id="KW-0812">Transmembrane</keyword>
<dbReference type="Proteomes" id="UP000729357">
    <property type="component" value="Unassembled WGS sequence"/>
</dbReference>
<reference evidence="2" key="1">
    <citation type="journal article" date="2021" name="J Fungi (Basel)">
        <title>Virulence traits and population genomics of the black yeast Aureobasidium melanogenum.</title>
        <authorList>
            <person name="Cernosa A."/>
            <person name="Sun X."/>
            <person name="Gostincar C."/>
            <person name="Fang C."/>
            <person name="Gunde-Cimerman N."/>
            <person name="Song Z."/>
        </authorList>
    </citation>
    <scope>NUCLEOTIDE SEQUENCE</scope>
    <source>
        <strain evidence="2">EXF-9298</strain>
    </source>
</reference>
<feature type="transmembrane region" description="Helical" evidence="1">
    <location>
        <begin position="12"/>
        <end position="30"/>
    </location>
</feature>
<dbReference type="AlphaFoldDB" id="A0A9P8G722"/>
<accession>A0A9P8G722</accession>
<dbReference type="EMBL" id="JAHFXS010000001">
    <property type="protein sequence ID" value="KAG9991652.1"/>
    <property type="molecule type" value="Genomic_DNA"/>
</dbReference>
<keyword evidence="1" id="KW-0472">Membrane</keyword>
<proteinExistence type="predicted"/>
<evidence type="ECO:0000256" key="1">
    <source>
        <dbReference type="SAM" id="Phobius"/>
    </source>
</evidence>
<organism evidence="2 3">
    <name type="scientific">Aureobasidium melanogenum</name>
    <name type="common">Aureobasidium pullulans var. melanogenum</name>
    <dbReference type="NCBI Taxonomy" id="46634"/>
    <lineage>
        <taxon>Eukaryota</taxon>
        <taxon>Fungi</taxon>
        <taxon>Dikarya</taxon>
        <taxon>Ascomycota</taxon>
        <taxon>Pezizomycotina</taxon>
        <taxon>Dothideomycetes</taxon>
        <taxon>Dothideomycetidae</taxon>
        <taxon>Dothideales</taxon>
        <taxon>Saccotheciaceae</taxon>
        <taxon>Aureobasidium</taxon>
    </lineage>
</organism>
<sequence length="173" mass="19080">MSGEATVLHGQVVVLLLVHLFVDNVLLSYAKRSSCASLVNLRSATSRLDSGLETTITAARSSDNDRQRLPNVFLDQRSIRILDAAKLFGIGGLFDLVRFAPIVEFPAPGLDHNGPPVDSSHRPREPVQKLRLRCTCQFDTPKSHQFTHACVVLEEGLAPLKSGTYLWTFRGNN</sequence>
<protein>
    <submittedName>
        <fullName evidence="2">Uncharacterized protein</fullName>
    </submittedName>
</protein>